<dbReference type="InterPro" id="IPR016024">
    <property type="entry name" value="ARM-type_fold"/>
</dbReference>
<evidence type="ECO:0000313" key="1">
    <source>
        <dbReference type="EMBL" id="CCC93839.1"/>
    </source>
</evidence>
<reference evidence="1" key="1">
    <citation type="journal article" date="2012" name="Proc. Natl. Acad. Sci. U.S.A.">
        <title>Antigenic diversity is generated by distinct evolutionary mechanisms in African trypanosome species.</title>
        <authorList>
            <person name="Jackson A.P."/>
            <person name="Berry A."/>
            <person name="Aslett M."/>
            <person name="Allison H.C."/>
            <person name="Burton P."/>
            <person name="Vavrova-Anderson J."/>
            <person name="Brown R."/>
            <person name="Browne H."/>
            <person name="Corton N."/>
            <person name="Hauser H."/>
            <person name="Gamble J."/>
            <person name="Gilderthorp R."/>
            <person name="Marcello L."/>
            <person name="McQuillan J."/>
            <person name="Otto T.D."/>
            <person name="Quail M.A."/>
            <person name="Sanders M.J."/>
            <person name="van Tonder A."/>
            <person name="Ginger M.L."/>
            <person name="Field M.C."/>
            <person name="Barry J.D."/>
            <person name="Hertz-Fowler C."/>
            <person name="Berriman M."/>
        </authorList>
    </citation>
    <scope>NUCLEOTIDE SEQUENCE</scope>
    <source>
        <strain evidence="1">IL3000</strain>
    </source>
</reference>
<dbReference type="EMBL" id="HE575323">
    <property type="protein sequence ID" value="CCC93839.1"/>
    <property type="molecule type" value="Genomic_DNA"/>
</dbReference>
<dbReference type="VEuPathDB" id="TriTrypDB:TcIL3000_10_6120"/>
<sequence>MQTASKLRDTQGRLRQMSCDSFREDPDERLKLYSTIAGAKHGENAGKNGRPSDQWVAVMMKAVQDPWSRIRKLGRESLLQTLIAQAGEDRKAKKLKKACGQKKGNEAKGKGKGKQYALNIVRLLLDKWIRAKNWYEKEGLLLLLRDILTSVPGLEADEGLLVYLLHLVALPSLSDPQLPVSDAAVETTLRVAQMNQSLASFAVDYSMSVLKRACTEGDADAAELLSVSGCLSALAKLLTLRTRLCTTQLLAELRPLLRRLAVHPAASLRQRVAEAWALSSTENFAIILTMLVESASAPSGTDAWWRMAETLLMALQEQLTHYLRFPDDTKVLEPLTRGTIINCLHATLLLSQGEQFEVARMGKQALPLLTQFAVRFTSSLSFLQDLFGRDVERFQQRVLFAFPFLSDLIWFLAIRRHAHAHREHETVQKVVSNCIIPNLARVYNASGPQAEEALLPPQQCKHSLSVILLCTYFSDCLEGPDGETLWNLASNSVAWRAAFSYHENVVQYAPDFTLLLRQRGGSPMKLLSLWCGWIPVVYTHQQCLILEAIKVAIAPPQLLEGRKPFGFAYHSAFTAPTMKAEGEDVPLGYHWLKQHFPSAELVPDGPSLATVNTEGVVDIPEELHSVVYTKLYTHKGMEPSSLNAIRSVMMMECEAARRQETFTVVAMGVVSRLDRVAPDWCCAAQRQCMGPGGLDGTGDRPARSNSCGGCSNWDDSGSEESVEGVSADEEIKDARAMLSAIATNYFNGNKEAFLTAACPSRREDVRKLLDQM</sequence>
<organism evidence="1">
    <name type="scientific">Trypanosoma congolense (strain IL3000)</name>
    <dbReference type="NCBI Taxonomy" id="1068625"/>
    <lineage>
        <taxon>Eukaryota</taxon>
        <taxon>Discoba</taxon>
        <taxon>Euglenozoa</taxon>
        <taxon>Kinetoplastea</taxon>
        <taxon>Metakinetoplastina</taxon>
        <taxon>Trypanosomatida</taxon>
        <taxon>Trypanosomatidae</taxon>
        <taxon>Trypanosoma</taxon>
        <taxon>Nannomonas</taxon>
    </lineage>
</organism>
<protein>
    <submittedName>
        <fullName evidence="1">Uncharacterized protein</fullName>
    </submittedName>
</protein>
<dbReference type="AlphaFoldDB" id="G0UWS2"/>
<proteinExistence type="predicted"/>
<gene>
    <name evidence="1" type="ORF">TCIL3000_10_6120</name>
</gene>
<name>G0UWS2_TRYCI</name>
<dbReference type="SUPFAM" id="SSF48371">
    <property type="entry name" value="ARM repeat"/>
    <property type="match status" value="1"/>
</dbReference>
<accession>G0UWS2</accession>